<name>A0AAF0BYM2_9CAUD</name>
<organism evidence="1 2">
    <name type="scientific">Caulobacter phage TMCBR2</name>
    <dbReference type="NCBI Taxonomy" id="3025404"/>
    <lineage>
        <taxon>Viruses</taxon>
        <taxon>Duplodnaviria</taxon>
        <taxon>Heunggongvirae</taxon>
        <taxon>Uroviricota</taxon>
        <taxon>Caudoviricetes</taxon>
        <taxon>Caudoviricetes incertae sedis</taxon>
        <taxon>Kronosvirus</taxon>
        <taxon>Kronosvirus pomeria</taxon>
    </lineage>
</organism>
<evidence type="ECO:0000313" key="1">
    <source>
        <dbReference type="EMBL" id="WCS66526.1"/>
    </source>
</evidence>
<dbReference type="EMBL" id="OQ269668">
    <property type="protein sequence ID" value="WCS66526.1"/>
    <property type="molecule type" value="Genomic_DNA"/>
</dbReference>
<proteinExistence type="predicted"/>
<keyword evidence="2" id="KW-1185">Reference proteome</keyword>
<protein>
    <submittedName>
        <fullName evidence="1">Uncharacterized protein</fullName>
    </submittedName>
</protein>
<evidence type="ECO:0000313" key="2">
    <source>
        <dbReference type="Proteomes" id="UP001218377"/>
    </source>
</evidence>
<reference evidence="1 2" key="1">
    <citation type="submission" date="2023-01" db="EMBL/GenBank/DDBJ databases">
        <title>New species of Caulobacter bacteriophages in the Kronosvirus genus.</title>
        <authorList>
            <person name="Mohammadi T."/>
            <person name="Millwood A."/>
            <person name="Ely B."/>
        </authorList>
    </citation>
    <scope>NUCLEOTIDE SEQUENCE [LARGE SCALE GENOMIC DNA]</scope>
    <source>
        <strain evidence="1 2">TMCBR2</strain>
    </source>
</reference>
<sequence>MTARDNREAFLNVAAQLLGKEPGRWPNITTSELAILDELVALQQQVKTLAACRRRSDLLTGACDQLREAARVFREYERQHMAKAEQAKDAFTKSRNLEDPALVEVPDRVAKAKRNGDYATGIEAFLKFVETPQ</sequence>
<gene>
    <name evidence="1" type="ORF">TMCBR2_gp041c</name>
</gene>
<accession>A0AAF0BYM2</accession>
<dbReference type="Proteomes" id="UP001218377">
    <property type="component" value="Segment"/>
</dbReference>